<gene>
    <name evidence="3" type="ordered locus">Sfla_2143</name>
</gene>
<feature type="transmembrane region" description="Helical" evidence="2">
    <location>
        <begin position="60"/>
        <end position="77"/>
    </location>
</feature>
<feature type="region of interest" description="Disordered" evidence="1">
    <location>
        <begin position="174"/>
        <end position="273"/>
    </location>
</feature>
<dbReference type="Pfam" id="PF06210">
    <property type="entry name" value="DUF1003"/>
    <property type="match status" value="1"/>
</dbReference>
<dbReference type="Proteomes" id="UP000002066">
    <property type="component" value="Chromosome"/>
</dbReference>
<evidence type="ECO:0000256" key="2">
    <source>
        <dbReference type="SAM" id="Phobius"/>
    </source>
</evidence>
<dbReference type="PANTHER" id="PTHR41386:SF1">
    <property type="entry name" value="MEMBRANE PROTEIN"/>
    <property type="match status" value="1"/>
</dbReference>
<feature type="compositionally biased region" description="Low complexity" evidence="1">
    <location>
        <begin position="209"/>
        <end position="218"/>
    </location>
</feature>
<keyword evidence="2" id="KW-1133">Transmembrane helix</keyword>
<dbReference type="EMBL" id="CP002475">
    <property type="protein sequence ID" value="ADW03576.1"/>
    <property type="molecule type" value="Genomic_DNA"/>
</dbReference>
<dbReference type="KEGG" id="sfa:Sfla_2143"/>
<feature type="compositionally biased region" description="Basic and acidic residues" evidence="1">
    <location>
        <begin position="249"/>
        <end position="273"/>
    </location>
</feature>
<evidence type="ECO:0000313" key="3">
    <source>
        <dbReference type="EMBL" id="ADW03576.1"/>
    </source>
</evidence>
<evidence type="ECO:0008006" key="5">
    <source>
        <dbReference type="Google" id="ProtNLM"/>
    </source>
</evidence>
<feature type="region of interest" description="Disordered" evidence="1">
    <location>
        <begin position="1"/>
        <end position="23"/>
    </location>
</feature>
<feature type="compositionally biased region" description="Low complexity" evidence="1">
    <location>
        <begin position="189"/>
        <end position="200"/>
    </location>
</feature>
<dbReference type="AlphaFoldDB" id="A0A8D3WJE3"/>
<protein>
    <recommendedName>
        <fullName evidence="5">DUF1003 domain-containing protein</fullName>
    </recommendedName>
</protein>
<proteinExistence type="predicted"/>
<keyword evidence="2" id="KW-0812">Transmembrane</keyword>
<keyword evidence="2" id="KW-0472">Membrane</keyword>
<name>A0A8D3WJE3_STRFA</name>
<evidence type="ECO:0000256" key="1">
    <source>
        <dbReference type="SAM" id="MobiDB-lite"/>
    </source>
</evidence>
<sequence length="273" mass="30882">MAAEDRSRAVATGASGIVRPPRPRLDLPKAPRRRLLPEYDPEAFGRFSERIARFLGTGRFIVWMTLIIILWVVWNIFAPEHLRFDEYPFIFLTLMLSLQASYAAPLILLAQNRQDDRDRVTHEQDRKQNERSIADTEFLSREIAALRMGLGEVATRDWIRSELEAMVKDLEERRLFSQPESDEGDRGGATPPVGTRAVPPTRRPPPPFRGALRAALPPTRRPPPPFQEALRAPVLSGYGYGRRGARSAGDSERPGDPPTDHRARHGEVGRDRP</sequence>
<feature type="transmembrane region" description="Helical" evidence="2">
    <location>
        <begin position="89"/>
        <end position="109"/>
    </location>
</feature>
<evidence type="ECO:0000313" key="4">
    <source>
        <dbReference type="Proteomes" id="UP000002066"/>
    </source>
</evidence>
<dbReference type="InterPro" id="IPR010406">
    <property type="entry name" value="DUF1003"/>
</dbReference>
<dbReference type="PANTHER" id="PTHR41386">
    <property type="entry name" value="INTEGRAL MEMBRANE PROTEIN-RELATED"/>
    <property type="match status" value="1"/>
</dbReference>
<accession>A0A8D3WJE3</accession>
<organism evidence="3 4">
    <name type="scientific">Streptomyces pratensis (strain ATCC 33331 / IAF-45CD)</name>
    <dbReference type="NCBI Taxonomy" id="591167"/>
    <lineage>
        <taxon>Bacteria</taxon>
        <taxon>Bacillati</taxon>
        <taxon>Actinomycetota</taxon>
        <taxon>Actinomycetes</taxon>
        <taxon>Kitasatosporales</taxon>
        <taxon>Streptomycetaceae</taxon>
        <taxon>Streptomyces</taxon>
    </lineage>
</organism>
<reference evidence="3 4" key="1">
    <citation type="submission" date="2011-01" db="EMBL/GenBank/DDBJ databases">
        <title>Complete sequence of chromosome of Streptomyces flavogriseus ATCC 33331.</title>
        <authorList>
            <consortium name="US DOE Joint Genome Institute"/>
            <person name="Lucas S."/>
            <person name="Copeland A."/>
            <person name="Lapidus A."/>
            <person name="Cheng J.-F."/>
            <person name="Goodwin L."/>
            <person name="Pitluck S."/>
            <person name="Davenport K."/>
            <person name="Detter J.C."/>
            <person name="Han C."/>
            <person name="Tapia R."/>
            <person name="Land M."/>
            <person name="Hauser L."/>
            <person name="Kyrpides N."/>
            <person name="Ivanova N."/>
            <person name="Ovchinnikova G."/>
            <person name="Pagani I."/>
            <person name="Brumm P."/>
            <person name="Mead D."/>
            <person name="Woyke T."/>
        </authorList>
    </citation>
    <scope>NUCLEOTIDE SEQUENCE [LARGE SCALE GENOMIC DNA]</scope>
    <source>
        <strain evidence="4">ATCC 33331 / IAF-45CD</strain>
    </source>
</reference>